<gene>
    <name evidence="1" type="ORF">LZ24_03264</name>
</gene>
<dbReference type="OrthoDB" id="5419589at2"/>
<protein>
    <recommendedName>
        <fullName evidence="3">Transposase/invertase (TIGR01784 family)</fullName>
    </recommendedName>
</protein>
<proteinExistence type="predicted"/>
<dbReference type="RefSeq" id="WP_144686734.1">
    <property type="nucleotide sequence ID" value="NZ_VLLC01000049.1"/>
</dbReference>
<organism evidence="1 2">
    <name type="scientific">Desulfobotulus alkaliphilus</name>
    <dbReference type="NCBI Taxonomy" id="622671"/>
    <lineage>
        <taxon>Bacteria</taxon>
        <taxon>Pseudomonadati</taxon>
        <taxon>Thermodesulfobacteriota</taxon>
        <taxon>Desulfobacteria</taxon>
        <taxon>Desulfobacterales</taxon>
        <taxon>Desulfobacteraceae</taxon>
        <taxon>Desulfobotulus</taxon>
    </lineage>
</organism>
<evidence type="ECO:0008006" key="3">
    <source>
        <dbReference type="Google" id="ProtNLM"/>
    </source>
</evidence>
<comment type="caution">
    <text evidence="1">The sequence shown here is derived from an EMBL/GenBank/DDBJ whole genome shotgun (WGS) entry which is preliminary data.</text>
</comment>
<evidence type="ECO:0000313" key="2">
    <source>
        <dbReference type="Proteomes" id="UP000318307"/>
    </source>
</evidence>
<dbReference type="EMBL" id="VLLC01000049">
    <property type="protein sequence ID" value="TWI63393.1"/>
    <property type="molecule type" value="Genomic_DNA"/>
</dbReference>
<reference evidence="1 2" key="1">
    <citation type="submission" date="2019-07" db="EMBL/GenBank/DDBJ databases">
        <title>Genome sequencing of 100 strains of the haloalkaliphilic chemolithoautotrophic sulfur-oxidizing bacterium Thioalkalivibrio.</title>
        <authorList>
            <person name="Muyzer G."/>
        </authorList>
    </citation>
    <scope>NUCLEOTIDE SEQUENCE [LARGE SCALE GENOMIC DNA]</scope>
    <source>
        <strain evidence="1 2">ASO4-4</strain>
    </source>
</reference>
<keyword evidence="2" id="KW-1185">Reference proteome</keyword>
<dbReference type="PANTHER" id="PTHR35586">
    <property type="entry name" value="SLL1691 PROTEIN"/>
    <property type="match status" value="1"/>
</dbReference>
<dbReference type="Proteomes" id="UP000318307">
    <property type="component" value="Unassembled WGS sequence"/>
</dbReference>
<dbReference type="AlphaFoldDB" id="A0A562R3H6"/>
<sequence>MTGTENKTLKNDFDSPWKEILERWFPEFLSLLFPNIYDEIDWSHQPVFIDKELQKLAWDSETGRRYADKLVKVWTKKNKEIWVIIHIEVQGDPEEIFSERMFVYYFRIFDHHRTGVVSLGVLTDNSKSFRPDSYSRELWGCTLDFRFPIVKLMDWEDRWDELENSDNVFSLAVMAQIKAKSSKTKDELKAWKLYLVRLMYERNYDKKTILEFFWVIDWMIRLPEGLEKKFLQEIYQIEEGRNMRYITSAERFGIEKGVLIGRNEGRYEEKFQTIMKLRKFNIKPDEIAEITNLTPEKVKAVLAAGDKGLDLLIGDIDGR</sequence>
<evidence type="ECO:0000313" key="1">
    <source>
        <dbReference type="EMBL" id="TWI63393.1"/>
    </source>
</evidence>
<dbReference type="PANTHER" id="PTHR35586:SF1">
    <property type="entry name" value="SLL1691 PROTEIN"/>
    <property type="match status" value="1"/>
</dbReference>
<accession>A0A562R3H6</accession>
<name>A0A562R3H6_9BACT</name>